<dbReference type="EMBL" id="LR796247">
    <property type="protein sequence ID" value="CAB4131480.1"/>
    <property type="molecule type" value="Genomic_DNA"/>
</dbReference>
<feature type="region of interest" description="Disordered" evidence="1">
    <location>
        <begin position="1"/>
        <end position="121"/>
    </location>
</feature>
<protein>
    <submittedName>
        <fullName evidence="2">Uncharacterized protein</fullName>
    </submittedName>
</protein>
<gene>
    <name evidence="2" type="ORF">UFOVP132_107</name>
</gene>
<proteinExistence type="predicted"/>
<organism evidence="2">
    <name type="scientific">uncultured Caudovirales phage</name>
    <dbReference type="NCBI Taxonomy" id="2100421"/>
    <lineage>
        <taxon>Viruses</taxon>
        <taxon>Duplodnaviria</taxon>
        <taxon>Heunggongvirae</taxon>
        <taxon>Uroviricota</taxon>
        <taxon>Caudoviricetes</taxon>
        <taxon>Peduoviridae</taxon>
        <taxon>Maltschvirus</taxon>
        <taxon>Maltschvirus maltsch</taxon>
    </lineage>
</organism>
<feature type="compositionally biased region" description="Polar residues" evidence="1">
    <location>
        <begin position="36"/>
        <end position="47"/>
    </location>
</feature>
<name>A0A6J5LEX1_9CAUD</name>
<sequence length="573" mass="55884">MAIGKDTISSGLGKVTGLGGAVQGEELEAPAATKGNKGSSTPTTDASNPGHIQDNGKKPPTSSASDILKAASEGKYGQSAIGVKKPREELKKDDNAVKSVKDKHTEDNKGKPTEPKNPTAGASVAAKIHDALLEVDPDQIAAPLKMALQSMNMIRMMDSMTSPAGILAMASGGIGGALGGLAGAVGLGGMQNALNGAMGGLSAIAGVTSTMQNALQGGMMGMISGAAQGVFHPAELAQTIESASILHTAMNEIASGSPYAIDAVAQFGGPAFGLTPGSLEAKIALLGPGGQMTHTQIINGVRVNTYIQTSSIPMNNHYMPKLNGLEHVAIAVGAVSDIAGSISDLLGVDNPIGDALGKASDLLGDVSDVAGIAGSVGHIGNMVGGLMQGGPASIAGGLALAGTAANVLGGAANALSAGGLAGALSSGIGGIVDGGLNKILGGPLSGLMDMAGNLIPSVGGSIMDIVKKEVPGIAAIGGKMPKLGETMTDSVKVLALSKKGADAARNIFEAPQAAAIGEMVGMTAGLAAAVGSFKAITPFGDIVHSVAAGAAIGEIAGSAIGSVAQGLGSILKG</sequence>
<accession>A0A6J5LEX1</accession>
<evidence type="ECO:0000313" key="2">
    <source>
        <dbReference type="EMBL" id="CAB4131480.1"/>
    </source>
</evidence>
<evidence type="ECO:0000256" key="1">
    <source>
        <dbReference type="SAM" id="MobiDB-lite"/>
    </source>
</evidence>
<reference evidence="2" key="1">
    <citation type="submission" date="2020-04" db="EMBL/GenBank/DDBJ databases">
        <authorList>
            <person name="Chiriac C."/>
            <person name="Salcher M."/>
            <person name="Ghai R."/>
            <person name="Kavagutti S V."/>
        </authorList>
    </citation>
    <scope>NUCLEOTIDE SEQUENCE</scope>
</reference>
<feature type="compositionally biased region" description="Basic and acidic residues" evidence="1">
    <location>
        <begin position="85"/>
        <end position="114"/>
    </location>
</feature>